<dbReference type="InterPro" id="IPR036390">
    <property type="entry name" value="WH_DNA-bd_sf"/>
</dbReference>
<evidence type="ECO:0000259" key="6">
    <source>
        <dbReference type="PROSITE" id="PS50949"/>
    </source>
</evidence>
<dbReference type="Proteomes" id="UP000295765">
    <property type="component" value="Unassembled WGS sequence"/>
</dbReference>
<dbReference type="SUPFAM" id="SSF46785">
    <property type="entry name" value="Winged helix' DNA-binding domain"/>
    <property type="match status" value="1"/>
</dbReference>
<dbReference type="PROSITE" id="PS50949">
    <property type="entry name" value="HTH_GNTR"/>
    <property type="match status" value="1"/>
</dbReference>
<dbReference type="SUPFAM" id="SSF53383">
    <property type="entry name" value="PLP-dependent transferases"/>
    <property type="match status" value="1"/>
</dbReference>
<proteinExistence type="inferred from homology"/>
<dbReference type="Gene3D" id="3.40.640.10">
    <property type="entry name" value="Type I PLP-dependent aspartate aminotransferase-like (Major domain)"/>
    <property type="match status" value="1"/>
</dbReference>
<dbReference type="GO" id="GO:0030170">
    <property type="term" value="F:pyridoxal phosphate binding"/>
    <property type="evidence" value="ECO:0007669"/>
    <property type="project" value="InterPro"/>
</dbReference>
<organism evidence="7 8">
    <name type="scientific">Plasticicumulans lactativorans</name>
    <dbReference type="NCBI Taxonomy" id="1133106"/>
    <lineage>
        <taxon>Bacteria</taxon>
        <taxon>Pseudomonadati</taxon>
        <taxon>Pseudomonadota</taxon>
        <taxon>Gammaproteobacteria</taxon>
        <taxon>Candidatus Competibacteraceae</taxon>
        <taxon>Plasticicumulans</taxon>
    </lineage>
</organism>
<dbReference type="Gene3D" id="1.10.10.10">
    <property type="entry name" value="Winged helix-like DNA-binding domain superfamily/Winged helix DNA-binding domain"/>
    <property type="match status" value="1"/>
</dbReference>
<dbReference type="Pfam" id="PF00155">
    <property type="entry name" value="Aminotran_1_2"/>
    <property type="match status" value="1"/>
</dbReference>
<comment type="similarity">
    <text evidence="1">In the C-terminal section; belongs to the class-I pyridoxal-phosphate-dependent aminotransferase family.</text>
</comment>
<keyword evidence="3" id="KW-0805">Transcription regulation</keyword>
<evidence type="ECO:0000256" key="5">
    <source>
        <dbReference type="ARBA" id="ARBA00023163"/>
    </source>
</evidence>
<dbReference type="GO" id="GO:0003677">
    <property type="term" value="F:DNA binding"/>
    <property type="evidence" value="ECO:0007669"/>
    <property type="project" value="UniProtKB-KW"/>
</dbReference>
<keyword evidence="8" id="KW-1185">Reference proteome</keyword>
<dbReference type="OrthoDB" id="9808770at2"/>
<evidence type="ECO:0000313" key="7">
    <source>
        <dbReference type="EMBL" id="TCO80097.1"/>
    </source>
</evidence>
<sequence>MSTGAPLACRRAAVLSDLLQQKFDPDTAEANHRQLYRILQQAILSGELPAGTQLPPTRLLACDLGIARNTVIQVYEQLGIEGYVHTGVGRGTFVADTAPDRIAGFDLITAPARRGNDGGSLSCRGKVLLENAGAGKRQWGGFVPGVPDVTQFPARVWSRIESRLWRRLSPEMMSYASGGGYAPLREVLVDYLRTARGVRCDPRQVLITTGTHHSLHLLTHLLADFGDGVWLEEPGYWGARSLLQIAGLDITAVPVDEQGMNPGELPLRRVPRFIFVSPSHQFPLGSVMSLARRRELLEYAKSTNAWIIEDDYDSEFRYGCRPLPSLQGLDDGGRVIYLGTLSKIMFPGLRLAYMVVPENLVDGFALGLMELYREGHLAPQAVLAEFIREGHFASHIRRMRTIYSERRVTLIEAIHEHFGDALPVIGSAAGLHLVLGLPGDVDDQALSARALAHGIVARPLSLYYCDKRQARRGLVLGYGCVARDEIPREFARLATVIRECL</sequence>
<dbReference type="AlphaFoldDB" id="A0A4R2L4C5"/>
<dbReference type="CDD" id="cd07377">
    <property type="entry name" value="WHTH_GntR"/>
    <property type="match status" value="1"/>
</dbReference>
<accession>A0A4R2L4C5</accession>
<gene>
    <name evidence="7" type="ORF">EV699_1162</name>
</gene>
<comment type="caution">
    <text evidence="7">The sequence shown here is derived from an EMBL/GenBank/DDBJ whole genome shotgun (WGS) entry which is preliminary data.</text>
</comment>
<dbReference type="RefSeq" id="WP_132544045.1">
    <property type="nucleotide sequence ID" value="NZ_SLWY01000016.1"/>
</dbReference>
<evidence type="ECO:0000256" key="1">
    <source>
        <dbReference type="ARBA" id="ARBA00005384"/>
    </source>
</evidence>
<dbReference type="InterPro" id="IPR051446">
    <property type="entry name" value="HTH_trans_reg/aminotransferase"/>
</dbReference>
<dbReference type="InterPro" id="IPR004839">
    <property type="entry name" value="Aminotransferase_I/II_large"/>
</dbReference>
<dbReference type="Pfam" id="PF00392">
    <property type="entry name" value="GntR"/>
    <property type="match status" value="1"/>
</dbReference>
<protein>
    <submittedName>
        <fullName evidence="7">GntR family transcriptional regulator</fullName>
    </submittedName>
</protein>
<evidence type="ECO:0000256" key="3">
    <source>
        <dbReference type="ARBA" id="ARBA00023015"/>
    </source>
</evidence>
<dbReference type="GO" id="GO:0003700">
    <property type="term" value="F:DNA-binding transcription factor activity"/>
    <property type="evidence" value="ECO:0007669"/>
    <property type="project" value="InterPro"/>
</dbReference>
<keyword evidence="2" id="KW-0663">Pyridoxal phosphate</keyword>
<evidence type="ECO:0000256" key="4">
    <source>
        <dbReference type="ARBA" id="ARBA00023125"/>
    </source>
</evidence>
<dbReference type="InterPro" id="IPR015421">
    <property type="entry name" value="PyrdxlP-dep_Trfase_major"/>
</dbReference>
<dbReference type="PANTHER" id="PTHR46577:SF1">
    <property type="entry name" value="HTH-TYPE TRANSCRIPTIONAL REGULATORY PROTEIN GABR"/>
    <property type="match status" value="1"/>
</dbReference>
<keyword evidence="4" id="KW-0238">DNA-binding</keyword>
<dbReference type="SMART" id="SM00345">
    <property type="entry name" value="HTH_GNTR"/>
    <property type="match status" value="1"/>
</dbReference>
<name>A0A4R2L4C5_9GAMM</name>
<dbReference type="InterPro" id="IPR036388">
    <property type="entry name" value="WH-like_DNA-bd_sf"/>
</dbReference>
<dbReference type="PANTHER" id="PTHR46577">
    <property type="entry name" value="HTH-TYPE TRANSCRIPTIONAL REGULATORY PROTEIN GABR"/>
    <property type="match status" value="1"/>
</dbReference>
<feature type="domain" description="HTH gntR-type" evidence="6">
    <location>
        <begin position="29"/>
        <end position="97"/>
    </location>
</feature>
<dbReference type="EMBL" id="SLWY01000016">
    <property type="protein sequence ID" value="TCO80097.1"/>
    <property type="molecule type" value="Genomic_DNA"/>
</dbReference>
<evidence type="ECO:0000256" key="2">
    <source>
        <dbReference type="ARBA" id="ARBA00022898"/>
    </source>
</evidence>
<dbReference type="CDD" id="cd00609">
    <property type="entry name" value="AAT_like"/>
    <property type="match status" value="1"/>
</dbReference>
<keyword evidence="5" id="KW-0804">Transcription</keyword>
<dbReference type="InterPro" id="IPR015424">
    <property type="entry name" value="PyrdxlP-dep_Trfase"/>
</dbReference>
<evidence type="ECO:0000313" key="8">
    <source>
        <dbReference type="Proteomes" id="UP000295765"/>
    </source>
</evidence>
<dbReference type="InterPro" id="IPR000524">
    <property type="entry name" value="Tscrpt_reg_HTH_GntR"/>
</dbReference>
<reference evidence="7 8" key="1">
    <citation type="submission" date="2019-03" db="EMBL/GenBank/DDBJ databases">
        <title>Genomic Encyclopedia of Type Strains, Phase IV (KMG-IV): sequencing the most valuable type-strain genomes for metagenomic binning, comparative biology and taxonomic classification.</title>
        <authorList>
            <person name="Goeker M."/>
        </authorList>
    </citation>
    <scope>NUCLEOTIDE SEQUENCE [LARGE SCALE GENOMIC DNA]</scope>
    <source>
        <strain evidence="7 8">DSM 25287</strain>
    </source>
</reference>